<proteinExistence type="predicted"/>
<feature type="region of interest" description="Disordered" evidence="1">
    <location>
        <begin position="1"/>
        <end position="23"/>
    </location>
</feature>
<sequence>MIPSSSQSIETQPLYTEDQKSNVLQYKPEVSQYDHRPGTGLANNYPKNIYRGDAPGQSQYLSYGDTPSALTKEETLAEIIYGSQAQIATSTPQNFGNEISNAKAYQYSGDLAPPTVPKGHVVPPPLYSAQMYQSPVFSHGSSLIPSQMLGSPVNGYSPSTQIQMLANGKFILKSGEETESDENE</sequence>
<dbReference type="AlphaFoldDB" id="A0A8R2DLU1"/>
<reference evidence="3" key="1">
    <citation type="journal article" date="2008" name="Insect Biochem. Mol. Biol.">
        <title>The genome of a lepidopteran model insect, the silkworm Bombyx mori.</title>
        <authorList>
            <consortium name="International Silkworm Genome Consortium"/>
        </authorList>
    </citation>
    <scope>NUCLEOTIDE SEQUENCE [LARGE SCALE GENOMIC DNA]</scope>
    <source>
        <strain evidence="3">p50T</strain>
    </source>
</reference>
<name>A0A8R2DLU1_BOMMO</name>
<feature type="compositionally biased region" description="Polar residues" evidence="1">
    <location>
        <begin position="1"/>
        <end position="14"/>
    </location>
</feature>
<accession>A0A8R2DLU1</accession>
<organism evidence="2 3">
    <name type="scientific">Bombyx mori</name>
    <name type="common">Silk moth</name>
    <dbReference type="NCBI Taxonomy" id="7091"/>
    <lineage>
        <taxon>Eukaryota</taxon>
        <taxon>Metazoa</taxon>
        <taxon>Ecdysozoa</taxon>
        <taxon>Arthropoda</taxon>
        <taxon>Hexapoda</taxon>
        <taxon>Insecta</taxon>
        <taxon>Pterygota</taxon>
        <taxon>Neoptera</taxon>
        <taxon>Endopterygota</taxon>
        <taxon>Lepidoptera</taxon>
        <taxon>Glossata</taxon>
        <taxon>Ditrysia</taxon>
        <taxon>Bombycoidea</taxon>
        <taxon>Bombycidae</taxon>
        <taxon>Bombycinae</taxon>
        <taxon>Bombyx</taxon>
    </lineage>
</organism>
<evidence type="ECO:0000256" key="1">
    <source>
        <dbReference type="SAM" id="MobiDB-lite"/>
    </source>
</evidence>
<evidence type="ECO:0000313" key="2">
    <source>
        <dbReference type="EnsemblMetazoa" id="XP_021204226.2"/>
    </source>
</evidence>
<keyword evidence="3" id="KW-1185">Reference proteome</keyword>
<dbReference type="Proteomes" id="UP000005204">
    <property type="component" value="Unassembled WGS sequence"/>
</dbReference>
<evidence type="ECO:0000313" key="3">
    <source>
        <dbReference type="Proteomes" id="UP000005204"/>
    </source>
</evidence>
<reference evidence="2" key="2">
    <citation type="submission" date="2022-06" db="UniProtKB">
        <authorList>
            <consortium name="EnsemblMetazoa"/>
        </authorList>
    </citation>
    <scope>IDENTIFICATION</scope>
    <source>
        <strain evidence="2">p50T (Dazao)</strain>
    </source>
</reference>
<protein>
    <submittedName>
        <fullName evidence="2">Uncharacterized protein</fullName>
    </submittedName>
</protein>
<dbReference type="EnsemblMetazoa" id="XM_021348551.2">
    <property type="protein sequence ID" value="XP_021204226.2"/>
    <property type="gene ID" value="LOC110385359"/>
</dbReference>